<accession>A0A940WPA0</accession>
<evidence type="ECO:0000313" key="2">
    <source>
        <dbReference type="Proteomes" id="UP000674234"/>
    </source>
</evidence>
<evidence type="ECO:0000313" key="1">
    <source>
        <dbReference type="EMBL" id="MBP2707492.1"/>
    </source>
</evidence>
<dbReference type="AlphaFoldDB" id="A0A940WPA0"/>
<name>A0A940WPA0_9ACTN</name>
<organism evidence="1 2">
    <name type="scientific">Microbispora oryzae</name>
    <dbReference type="NCBI Taxonomy" id="2806554"/>
    <lineage>
        <taxon>Bacteria</taxon>
        <taxon>Bacillati</taxon>
        <taxon>Actinomycetota</taxon>
        <taxon>Actinomycetes</taxon>
        <taxon>Streptosporangiales</taxon>
        <taxon>Streptosporangiaceae</taxon>
        <taxon>Microbispora</taxon>
    </lineage>
</organism>
<protein>
    <submittedName>
        <fullName evidence="1">Uncharacterized protein</fullName>
    </submittedName>
</protein>
<gene>
    <name evidence="1" type="ORF">JOL79_27285</name>
</gene>
<dbReference type="RefSeq" id="WP_210158762.1">
    <property type="nucleotide sequence ID" value="NZ_JAFCNB010000020.1"/>
</dbReference>
<comment type="caution">
    <text evidence="1">The sequence shown here is derived from an EMBL/GenBank/DDBJ whole genome shotgun (WGS) entry which is preliminary data.</text>
</comment>
<proteinExistence type="predicted"/>
<sequence length="129" mass="13658">MRLVAWDGTGLDAADTPANAAAFGVTQGGSPQVRLLALIECGTHAVIDAAFDGVAKASEQKPARRLAYKIKVSRRALPPAQTPELTGIAAQRHFSHVNDQARSNTPRKPEARGARAIAQRVGWECSMSG</sequence>
<keyword evidence="2" id="KW-1185">Reference proteome</keyword>
<dbReference type="EMBL" id="JAFCNB010000020">
    <property type="protein sequence ID" value="MBP2707492.1"/>
    <property type="molecule type" value="Genomic_DNA"/>
</dbReference>
<dbReference type="Proteomes" id="UP000674234">
    <property type="component" value="Unassembled WGS sequence"/>
</dbReference>
<reference evidence="1" key="1">
    <citation type="submission" date="2021-02" db="EMBL/GenBank/DDBJ databases">
        <title>Draft genome sequence of Microbispora sp. RL4-1S isolated from rice leaves in Thailand.</title>
        <authorList>
            <person name="Muangham S."/>
            <person name="Duangmal K."/>
        </authorList>
    </citation>
    <scope>NUCLEOTIDE SEQUENCE</scope>
    <source>
        <strain evidence="1">RL4-1S</strain>
    </source>
</reference>